<organism evidence="1 2">
    <name type="scientific">Dichomitus squalens</name>
    <dbReference type="NCBI Taxonomy" id="114155"/>
    <lineage>
        <taxon>Eukaryota</taxon>
        <taxon>Fungi</taxon>
        <taxon>Dikarya</taxon>
        <taxon>Basidiomycota</taxon>
        <taxon>Agaricomycotina</taxon>
        <taxon>Agaricomycetes</taxon>
        <taxon>Polyporales</taxon>
        <taxon>Polyporaceae</taxon>
        <taxon>Dichomitus</taxon>
    </lineage>
</organism>
<gene>
    <name evidence="1" type="ORF">BD310DRAFT_914530</name>
</gene>
<keyword evidence="1" id="KW-0808">Transferase</keyword>
<dbReference type="InterPro" id="IPR011009">
    <property type="entry name" value="Kinase-like_dom_sf"/>
</dbReference>
<dbReference type="Proteomes" id="UP000292082">
    <property type="component" value="Unassembled WGS sequence"/>
</dbReference>
<accession>A0A4Q9P5H1</accession>
<dbReference type="AlphaFoldDB" id="A0A4Q9P5H1"/>
<proteinExistence type="predicted"/>
<dbReference type="EMBL" id="ML145086">
    <property type="protein sequence ID" value="TBU64373.1"/>
    <property type="molecule type" value="Genomic_DNA"/>
</dbReference>
<evidence type="ECO:0000313" key="2">
    <source>
        <dbReference type="Proteomes" id="UP000292082"/>
    </source>
</evidence>
<keyword evidence="2" id="KW-1185">Reference proteome</keyword>
<dbReference type="STRING" id="114155.A0A4Q9P5H1"/>
<dbReference type="GO" id="GO:0004672">
    <property type="term" value="F:protein kinase activity"/>
    <property type="evidence" value="ECO:0007669"/>
    <property type="project" value="InterPro"/>
</dbReference>
<name>A0A4Q9P5H1_9APHY</name>
<dbReference type="SMART" id="SM00220">
    <property type="entry name" value="S_TKc"/>
    <property type="match status" value="1"/>
</dbReference>
<dbReference type="InterPro" id="IPR000719">
    <property type="entry name" value="Prot_kinase_dom"/>
</dbReference>
<dbReference type="GO" id="GO:0005524">
    <property type="term" value="F:ATP binding"/>
    <property type="evidence" value="ECO:0007669"/>
    <property type="project" value="InterPro"/>
</dbReference>
<reference evidence="1 2" key="1">
    <citation type="submission" date="2019-01" db="EMBL/GenBank/DDBJ databases">
        <title>Draft genome sequences of three monokaryotic isolates of the white-rot basidiomycete fungus Dichomitus squalens.</title>
        <authorList>
            <consortium name="DOE Joint Genome Institute"/>
            <person name="Lopez S.C."/>
            <person name="Andreopoulos B."/>
            <person name="Pangilinan J."/>
            <person name="Lipzen A."/>
            <person name="Riley R."/>
            <person name="Ahrendt S."/>
            <person name="Ng V."/>
            <person name="Barry K."/>
            <person name="Daum C."/>
            <person name="Grigoriev I.V."/>
            <person name="Hilden K.S."/>
            <person name="Makela M.R."/>
            <person name="de Vries R.P."/>
        </authorList>
    </citation>
    <scope>NUCLEOTIDE SEQUENCE [LARGE SCALE GENOMIC DNA]</scope>
    <source>
        <strain evidence="1 2">CBS 464.89</strain>
    </source>
</reference>
<dbReference type="Gene3D" id="1.10.510.10">
    <property type="entry name" value="Transferase(Phosphotransferase) domain 1"/>
    <property type="match status" value="1"/>
</dbReference>
<dbReference type="PROSITE" id="PS50011">
    <property type="entry name" value="PROTEIN_KINASE_DOM"/>
    <property type="match status" value="1"/>
</dbReference>
<keyword evidence="1" id="KW-0418">Kinase</keyword>
<dbReference type="SUPFAM" id="SSF56112">
    <property type="entry name" value="Protein kinase-like (PK-like)"/>
    <property type="match status" value="1"/>
</dbReference>
<evidence type="ECO:0000313" key="1">
    <source>
        <dbReference type="EMBL" id="TBU64373.1"/>
    </source>
</evidence>
<protein>
    <submittedName>
        <fullName evidence="1">Kinase-like domain-containing protein</fullName>
    </submittedName>
</protein>
<sequence length="385" mass="44397">MPSSTEGPLSGEEGPAKPHPLSKNAITGGLLNDEYFWRNHQTWLAEVGYMLRPRYRMDWQPSWLKSKKSILHCEDGLSTLSTIIMDATRISDGCIVALKRVDRSRYPDEEDIARAFAMPSTLADDPRNHTAPVYDILQSPLNENVAFLVMPYLLRIDTVKFATVGEVVECWRQLFEGLQFMHQHHLAHCDINLNNVMMDTVPLLSEIPHPTHWHSDKSYDFKRSIKTRTRTSYPPRYYYIDFGLSYELSPEEPSPRLRVALGGDKSVPEYKNRDAPLDPYKLDIYCLGNLIREHFINKSRCFTFMKPLVEDMVQVEPANRPNMDDAFTRFESLRASLPQGVLRSRVVYDDEFGIPRLYRACRHVVRTLFWMATGTPALPSPPMSR</sequence>